<evidence type="ECO:0000259" key="4">
    <source>
        <dbReference type="PROSITE" id="PS01124"/>
    </source>
</evidence>
<dbReference type="GO" id="GO:0003700">
    <property type="term" value="F:DNA-binding transcription factor activity"/>
    <property type="evidence" value="ECO:0007669"/>
    <property type="project" value="InterPro"/>
</dbReference>
<keyword evidence="2 5" id="KW-0238">DNA-binding</keyword>
<dbReference type="SUPFAM" id="SSF46689">
    <property type="entry name" value="Homeodomain-like"/>
    <property type="match status" value="2"/>
</dbReference>
<dbReference type="EMBL" id="CP007142">
    <property type="protein sequence ID" value="AJQ92113.1"/>
    <property type="molecule type" value="Genomic_DNA"/>
</dbReference>
<dbReference type="InterPro" id="IPR018060">
    <property type="entry name" value="HTH_AraC"/>
</dbReference>
<keyword evidence="3" id="KW-0804">Transcription</keyword>
<dbReference type="Proteomes" id="UP000032266">
    <property type="component" value="Chromosome"/>
</dbReference>
<evidence type="ECO:0000313" key="6">
    <source>
        <dbReference type="Proteomes" id="UP000032266"/>
    </source>
</evidence>
<sequence length="315" mass="36144">MEAQSGLAARAVQNRYHRPMKSLVENRTVYESHEAELSIYDTYEPARQVVLDADEILYCGMITGKKTLHGKNHYQADFLPHESFVMAPGETIAIDFPEARINRPTSCLTLGISRDKLRQVCDRLNQNNPIPQELGEWHYDSHQVLHTFHTEATQHLLIRMVDSFLKHDDDRDLVLNLGVTELLTRMMRQQGRDFLLLCAKHDPTYSSITAVARYIDDHLAEAIEVEHLCKLACMSRSKLYQQFKNMLGCGPMEYVHQRRLECAREMIIAGKSITEACFSVGYVNASHFSRRFQQQYGVSPRHFSKNGENIAQTDG</sequence>
<dbReference type="RefSeq" id="WP_044615271.1">
    <property type="nucleotide sequence ID" value="NZ_CP007142.1"/>
</dbReference>
<accession>A0A0C5VFD0</accession>
<organism evidence="5 6">
    <name type="scientific">Gynuella sunshinyii YC6258</name>
    <dbReference type="NCBI Taxonomy" id="1445510"/>
    <lineage>
        <taxon>Bacteria</taxon>
        <taxon>Pseudomonadati</taxon>
        <taxon>Pseudomonadota</taxon>
        <taxon>Gammaproteobacteria</taxon>
        <taxon>Oceanospirillales</taxon>
        <taxon>Saccharospirillaceae</taxon>
        <taxon>Gynuella</taxon>
    </lineage>
</organism>
<evidence type="ECO:0000313" key="5">
    <source>
        <dbReference type="EMBL" id="AJQ92113.1"/>
    </source>
</evidence>
<feature type="domain" description="HTH araC/xylS-type" evidence="4">
    <location>
        <begin position="209"/>
        <end position="306"/>
    </location>
</feature>
<dbReference type="PROSITE" id="PS00041">
    <property type="entry name" value="HTH_ARAC_FAMILY_1"/>
    <property type="match status" value="1"/>
</dbReference>
<keyword evidence="1" id="KW-0805">Transcription regulation</keyword>
<dbReference type="InterPro" id="IPR009057">
    <property type="entry name" value="Homeodomain-like_sf"/>
</dbReference>
<dbReference type="AlphaFoldDB" id="A0A0C5VFD0"/>
<evidence type="ECO:0000256" key="2">
    <source>
        <dbReference type="ARBA" id="ARBA00023125"/>
    </source>
</evidence>
<proteinExistence type="predicted"/>
<dbReference type="Pfam" id="PF06719">
    <property type="entry name" value="AraC_N"/>
    <property type="match status" value="1"/>
</dbReference>
<dbReference type="PANTHER" id="PTHR46796:SF6">
    <property type="entry name" value="ARAC SUBFAMILY"/>
    <property type="match status" value="1"/>
</dbReference>
<dbReference type="SMART" id="SM00342">
    <property type="entry name" value="HTH_ARAC"/>
    <property type="match status" value="1"/>
</dbReference>
<dbReference type="OrthoDB" id="9783876at2"/>
<dbReference type="InterPro" id="IPR050204">
    <property type="entry name" value="AraC_XylS_family_regulators"/>
</dbReference>
<dbReference type="GO" id="GO:0043565">
    <property type="term" value="F:sequence-specific DNA binding"/>
    <property type="evidence" value="ECO:0007669"/>
    <property type="project" value="InterPro"/>
</dbReference>
<dbReference type="PROSITE" id="PS01124">
    <property type="entry name" value="HTH_ARAC_FAMILY_2"/>
    <property type="match status" value="1"/>
</dbReference>
<keyword evidence="6" id="KW-1185">Reference proteome</keyword>
<dbReference type="InterPro" id="IPR018062">
    <property type="entry name" value="HTH_AraC-typ_CS"/>
</dbReference>
<evidence type="ECO:0000256" key="1">
    <source>
        <dbReference type="ARBA" id="ARBA00023015"/>
    </source>
</evidence>
<dbReference type="PATRIC" id="fig|1445510.3.peg.53"/>
<evidence type="ECO:0000256" key="3">
    <source>
        <dbReference type="ARBA" id="ARBA00023163"/>
    </source>
</evidence>
<dbReference type="HOGENOM" id="CLU_000445_88_7_6"/>
<dbReference type="KEGG" id="gsn:YC6258_00057"/>
<dbReference type="STRING" id="1445510.YC6258_00057"/>
<reference evidence="5 6" key="1">
    <citation type="submission" date="2014-01" db="EMBL/GenBank/DDBJ databases">
        <title>Full genme sequencing of cellulolytic bacterium Gynuella sunshinyii YC6258T gen. nov., sp. nov.</title>
        <authorList>
            <person name="Khan H."/>
            <person name="Chung E.J."/>
            <person name="Chung Y.R."/>
        </authorList>
    </citation>
    <scope>NUCLEOTIDE SEQUENCE [LARGE SCALE GENOMIC DNA]</scope>
    <source>
        <strain evidence="5 6">YC6258</strain>
    </source>
</reference>
<name>A0A0C5VFD0_9GAMM</name>
<dbReference type="Pfam" id="PF12833">
    <property type="entry name" value="HTH_18"/>
    <property type="match status" value="1"/>
</dbReference>
<dbReference type="PANTHER" id="PTHR46796">
    <property type="entry name" value="HTH-TYPE TRANSCRIPTIONAL ACTIVATOR RHAS-RELATED"/>
    <property type="match status" value="1"/>
</dbReference>
<dbReference type="Gene3D" id="1.10.10.60">
    <property type="entry name" value="Homeodomain-like"/>
    <property type="match status" value="1"/>
</dbReference>
<gene>
    <name evidence="5" type="ORF">YC6258_00057</name>
</gene>
<protein>
    <submittedName>
        <fullName evidence="5">AraC-type DNA-binding domain-containing protein</fullName>
    </submittedName>
</protein>
<dbReference type="InterPro" id="IPR009594">
    <property type="entry name" value="Tscrpt_reg_HTH_AraC_N"/>
</dbReference>